<feature type="compositionally biased region" description="Basic and acidic residues" evidence="3">
    <location>
        <begin position="268"/>
        <end position="279"/>
    </location>
</feature>
<feature type="region of interest" description="Disordered" evidence="3">
    <location>
        <begin position="193"/>
        <end position="229"/>
    </location>
</feature>
<keyword evidence="5" id="KW-1185">Reference proteome</keyword>
<feature type="compositionally biased region" description="Basic and acidic residues" evidence="3">
    <location>
        <begin position="326"/>
        <end position="336"/>
    </location>
</feature>
<dbReference type="InterPro" id="IPR032675">
    <property type="entry name" value="LRR_dom_sf"/>
</dbReference>
<feature type="compositionally biased region" description="Pro residues" evidence="3">
    <location>
        <begin position="46"/>
        <end position="56"/>
    </location>
</feature>
<feature type="region of interest" description="Disordered" evidence="3">
    <location>
        <begin position="762"/>
        <end position="794"/>
    </location>
</feature>
<feature type="compositionally biased region" description="Polar residues" evidence="3">
    <location>
        <begin position="309"/>
        <end position="319"/>
    </location>
</feature>
<dbReference type="PANTHER" id="PTHR47566:SF1">
    <property type="entry name" value="PROTEIN NUD1"/>
    <property type="match status" value="1"/>
</dbReference>
<dbReference type="SUPFAM" id="SSF52058">
    <property type="entry name" value="L domain-like"/>
    <property type="match status" value="1"/>
</dbReference>
<evidence type="ECO:0000313" key="4">
    <source>
        <dbReference type="EMBL" id="CAI4217373.1"/>
    </source>
</evidence>
<dbReference type="PANTHER" id="PTHR47566">
    <property type="match status" value="1"/>
</dbReference>
<protein>
    <recommendedName>
        <fullName evidence="6">Septation initiation network scaffold protein cdc11</fullName>
    </recommendedName>
</protein>
<dbReference type="Proteomes" id="UP000838763">
    <property type="component" value="Unassembled WGS sequence"/>
</dbReference>
<name>A0A9P1H8D4_9PEZI</name>
<dbReference type="SMART" id="SM00365">
    <property type="entry name" value="LRR_SD22"/>
    <property type="match status" value="4"/>
</dbReference>
<feature type="region of interest" description="Disordered" evidence="3">
    <location>
        <begin position="411"/>
        <end position="448"/>
    </location>
</feature>
<gene>
    <name evidence="4" type="ORF">PPNO1_LOCUS6986</name>
</gene>
<feature type="region of interest" description="Disordered" evidence="3">
    <location>
        <begin position="816"/>
        <end position="864"/>
    </location>
</feature>
<dbReference type="OrthoDB" id="7451790at2759"/>
<comment type="caution">
    <text evidence="4">The sequence shown here is derived from an EMBL/GenBank/DDBJ whole genome shotgun (WGS) entry which is preliminary data.</text>
</comment>
<dbReference type="InterPro" id="IPR001611">
    <property type="entry name" value="Leu-rich_rpt"/>
</dbReference>
<dbReference type="EMBL" id="CALLCH030000016">
    <property type="protein sequence ID" value="CAI4217373.1"/>
    <property type="molecule type" value="Genomic_DNA"/>
</dbReference>
<feature type="region of interest" description="Disordered" evidence="3">
    <location>
        <begin position="262"/>
        <end position="395"/>
    </location>
</feature>
<feature type="region of interest" description="Disordered" evidence="3">
    <location>
        <begin position="578"/>
        <end position="639"/>
    </location>
</feature>
<dbReference type="GO" id="GO:0061499">
    <property type="term" value="C:outer plaque of mitotic spindle pole body"/>
    <property type="evidence" value="ECO:0007669"/>
    <property type="project" value="TreeGrafter"/>
</dbReference>
<keyword evidence="1" id="KW-0433">Leucine-rich repeat</keyword>
<dbReference type="InterPro" id="IPR052574">
    <property type="entry name" value="CDIRP"/>
</dbReference>
<sequence length="1490" mass="164879">MSPAWLDSLSEDWKTSSNPPKQNAPEVADDPFVEGDSLRNETTLPSSPPVFRPPPAFDESVMSEDGDDLRHVDVTPSPSPRKGPKDIRYRMVDDSIDLHSDSEFDIHQDATFDERHERHERDDSPNIPIHNFSPLPSLENLAAKVCFKTKTSAPSTCLSTVLVTASPLKLFGVYDTFTNQTLMRRISQFEEQMSNSSQQSFQTNPFQTSVKSSQVQQPPAIGRQQGQRSVSRFGAGDLEGYQFHSDVSGLSIEEGDSMADQFEDDASDRENFPPLHEEALGSSPSDASQLFVRRRRRKSTTSGDDLRNGSRSRSASINSHGFLLTPKRDSGSEGKRPRTSPSKDPTPKRRRTLHKSDIAYGREEDESNVDAVHSTHQQMQAAIGKKRKDARPGDMQQLADPDILANRHILRPRTPTPSQRSSVQREKAPFTEGVPSQGSKLKRSPIRNGHVSAIGASMLAGESERKPSIKTQDFLDEAAQIMAMIRNQVRPAGLPIVEESEAEVKSPEEEQVVPTRQEDPEILRRLKKYQEMSDMGDVITSSIRSVGLAREAIRATQEMQRHLGQSARGRPNLADMAEDEEFSDPPNIRISQNPAEGGTQSDHNTGVTFPSTSSGDSTNRSYPTNSSRTSENKKTIAPHSVSHLIPDQVGSMYLDRENNIWVKKKGGEKVPINILPSEDSEDDPFGSIPDLTVDMTLEMRNLKLATALKQQLHADLENIPPPSSPLKTPAGKKGFATLSPDAALDEEVVSRAWDELTKLENKAATSPAHGEEDVEHEITINEGRNAGRTPSKRRNLTISFSSPVASIIRDVLPEDLNTMSDDEGPTNLSINQEQSPDREPTGSAWKGGKPTSHRKGSRGFRQPSFAKMTFVPRPVSRIDEQEENSVLSKADKQVSIIGDNSVLEQVTPNPRRTSVSFIIKAARGLGELDGDASAIIGQNVGNLSLSPLSEFTMNNADQSYALEVSYVMADKHLVTGDGSKRVMSISIRDLVERLTEAEPSELFWDSLVSLDLHEKRLSSLHMLDEFCGRLVSLDASNNGLGHLDGVPPTVRQLRVSHNMLSELTSWDHLANLQYLDISDNDVRSLSALKNLVHLRSIKADNNLLTSLEGIDELDGLLSFRARNNQIQEVDFEESGLERLQELDLVGNQITSVKNVEKLPSLATLKLQRNELASLDCEGKVQALRYLDVSDNRLQDLDLSKFPKIRLLHGDRNQISRVTGFAHARYLDSFSLREQKGSEALDMSFLSSAYEVRKLFLSGNYIKRFEPQVDFLNLQLLELANCGLQALPENLGQLMPNLRTLNINFNAVSDLSPLRFVPRMKKLLAAGNRLADSTAVTELLTDFPHLSRLDLRDNPMTQGFYPPLQVLVQADGSGSGSADGFALPEADVNRDAKYASRLDEATRLRRRLYEIVFVSCCRRLKVLDGLVVRREAVLARDDTFEVLVREGLLPGAHDMEEGPDGGEAGDEAFGKQDAVPGGTVTSRWGAEDSFA</sequence>
<feature type="region of interest" description="Disordered" evidence="3">
    <location>
        <begin position="1"/>
        <end position="87"/>
    </location>
</feature>
<evidence type="ECO:0000256" key="3">
    <source>
        <dbReference type="SAM" id="MobiDB-lite"/>
    </source>
</evidence>
<keyword evidence="2" id="KW-0677">Repeat</keyword>
<dbReference type="GO" id="GO:0031028">
    <property type="term" value="P:septation initiation signaling"/>
    <property type="evidence" value="ECO:0007669"/>
    <property type="project" value="TreeGrafter"/>
</dbReference>
<evidence type="ECO:0000256" key="2">
    <source>
        <dbReference type="ARBA" id="ARBA00022737"/>
    </source>
</evidence>
<organism evidence="4 5">
    <name type="scientific">Parascedosporium putredinis</name>
    <dbReference type="NCBI Taxonomy" id="1442378"/>
    <lineage>
        <taxon>Eukaryota</taxon>
        <taxon>Fungi</taxon>
        <taxon>Dikarya</taxon>
        <taxon>Ascomycota</taxon>
        <taxon>Pezizomycotina</taxon>
        <taxon>Sordariomycetes</taxon>
        <taxon>Hypocreomycetidae</taxon>
        <taxon>Microascales</taxon>
        <taxon>Microascaceae</taxon>
        <taxon>Parascedosporium</taxon>
    </lineage>
</organism>
<feature type="compositionally biased region" description="Polar residues" evidence="3">
    <location>
        <begin position="193"/>
        <end position="217"/>
    </location>
</feature>
<dbReference type="InterPro" id="IPR003591">
    <property type="entry name" value="Leu-rich_rpt_typical-subtyp"/>
</dbReference>
<feature type="region of interest" description="Disordered" evidence="3">
    <location>
        <begin position="1450"/>
        <end position="1490"/>
    </location>
</feature>
<dbReference type="GO" id="GO:0035591">
    <property type="term" value="F:signaling adaptor activity"/>
    <property type="evidence" value="ECO:0007669"/>
    <property type="project" value="TreeGrafter"/>
</dbReference>
<feature type="compositionally biased region" description="Acidic residues" evidence="3">
    <location>
        <begin position="1456"/>
        <end position="1465"/>
    </location>
</feature>
<dbReference type="SMART" id="SM00369">
    <property type="entry name" value="LRR_TYP"/>
    <property type="match status" value="7"/>
</dbReference>
<feature type="compositionally biased region" description="Polar residues" evidence="3">
    <location>
        <begin position="589"/>
        <end position="629"/>
    </location>
</feature>
<evidence type="ECO:0008006" key="6">
    <source>
        <dbReference type="Google" id="ProtNLM"/>
    </source>
</evidence>
<dbReference type="SMART" id="SM00364">
    <property type="entry name" value="LRR_BAC"/>
    <property type="match status" value="5"/>
</dbReference>
<proteinExistence type="predicted"/>
<dbReference type="PROSITE" id="PS51450">
    <property type="entry name" value="LRR"/>
    <property type="match status" value="3"/>
</dbReference>
<dbReference type="Gene3D" id="3.80.10.10">
    <property type="entry name" value="Ribonuclease Inhibitor"/>
    <property type="match status" value="3"/>
</dbReference>
<accession>A0A9P1H8D4</accession>
<evidence type="ECO:0000313" key="5">
    <source>
        <dbReference type="Proteomes" id="UP000838763"/>
    </source>
</evidence>
<dbReference type="GO" id="GO:1902412">
    <property type="term" value="P:regulation of mitotic cytokinesis"/>
    <property type="evidence" value="ECO:0007669"/>
    <property type="project" value="TreeGrafter"/>
</dbReference>
<evidence type="ECO:0000256" key="1">
    <source>
        <dbReference type="ARBA" id="ARBA00022614"/>
    </source>
</evidence>
<reference evidence="4" key="1">
    <citation type="submission" date="2022-11" db="EMBL/GenBank/DDBJ databases">
        <authorList>
            <person name="Scott C."/>
            <person name="Bruce N."/>
        </authorList>
    </citation>
    <scope>NUCLEOTIDE SEQUENCE</scope>
</reference>